<evidence type="ECO:0000313" key="2">
    <source>
        <dbReference type="Proteomes" id="UP001139981"/>
    </source>
</evidence>
<gene>
    <name evidence="1" type="ORF">IWW38_004589</name>
</gene>
<comment type="caution">
    <text evidence="1">The sequence shown here is derived from an EMBL/GenBank/DDBJ whole genome shotgun (WGS) entry which is preliminary data.</text>
</comment>
<dbReference type="EMBL" id="JANBVB010001736">
    <property type="protein sequence ID" value="KAJ2889640.1"/>
    <property type="molecule type" value="Genomic_DNA"/>
</dbReference>
<reference evidence="1" key="1">
    <citation type="submission" date="2022-07" db="EMBL/GenBank/DDBJ databases">
        <title>Phylogenomic reconstructions and comparative analyses of Kickxellomycotina fungi.</title>
        <authorList>
            <person name="Reynolds N.K."/>
            <person name="Stajich J.E."/>
            <person name="Barry K."/>
            <person name="Grigoriev I.V."/>
            <person name="Crous P."/>
            <person name="Smith M.E."/>
        </authorList>
    </citation>
    <scope>NUCLEOTIDE SEQUENCE</scope>
    <source>
        <strain evidence="1">CBS 190363</strain>
    </source>
</reference>
<proteinExistence type="predicted"/>
<protein>
    <submittedName>
        <fullName evidence="1">Uncharacterized protein</fullName>
    </submittedName>
</protein>
<evidence type="ECO:0000313" key="1">
    <source>
        <dbReference type="EMBL" id="KAJ2889640.1"/>
    </source>
</evidence>
<organism evidence="1 2">
    <name type="scientific">Coemansia aciculifera</name>
    <dbReference type="NCBI Taxonomy" id="417176"/>
    <lineage>
        <taxon>Eukaryota</taxon>
        <taxon>Fungi</taxon>
        <taxon>Fungi incertae sedis</taxon>
        <taxon>Zoopagomycota</taxon>
        <taxon>Kickxellomycotina</taxon>
        <taxon>Kickxellomycetes</taxon>
        <taxon>Kickxellales</taxon>
        <taxon>Kickxellaceae</taxon>
        <taxon>Coemansia</taxon>
    </lineage>
</organism>
<dbReference type="Proteomes" id="UP001139981">
    <property type="component" value="Unassembled WGS sequence"/>
</dbReference>
<sequence>MLVEFEKAGFKSSLPDLTIGVRDGNLMYTQPEQLLNRRRCRCYDVHLPGEGLYLLKYIKCRVRQSLQQGLKPTGRRFVARARSLNSQLMRKFDGFFIVKAEP</sequence>
<keyword evidence="2" id="KW-1185">Reference proteome</keyword>
<name>A0ACC1LY34_9FUNG</name>
<accession>A0ACC1LY34</accession>